<dbReference type="AlphaFoldDB" id="A0A5P6VUC1"/>
<proteinExistence type="predicted"/>
<evidence type="ECO:0000313" key="2">
    <source>
        <dbReference type="Proteomes" id="UP000327030"/>
    </source>
</evidence>
<dbReference type="KEGG" id="pxv:FXF36_15520"/>
<sequence length="164" mass="19153">MKYRFCELFDNTVVSYTEMQSDGSIKTFFECSNYNVKKYAECLLPAYEWSEIEGYSKIEIQGLEYFLKKVEETLLYSAGMKASDSIIYYKYYPNVKDVRCIATATMYGEAFYEGFIEGAAELNETFDWLINSGRITEAVALLKSKDEDYINSLINEYILYRDMN</sequence>
<evidence type="ECO:0000313" key="1">
    <source>
        <dbReference type="EMBL" id="QFJ56325.1"/>
    </source>
</evidence>
<geneLocation type="plasmid" evidence="2">
    <name>pnp95</name>
</geneLocation>
<reference evidence="2" key="1">
    <citation type="submission" date="2019-08" db="EMBL/GenBank/DDBJ databases">
        <title>Complete Genome Sequence of the Polysaccharide-Degrading Rumen Bacterium Pseudobutyrivibrio xylanivorans MA3014.</title>
        <authorList>
            <person name="Palevich N."/>
            <person name="Maclean P.H."/>
            <person name="Kelly W.J."/>
            <person name="Leahy S.C."/>
            <person name="Rakonjac J."/>
            <person name="Attwood G.T."/>
        </authorList>
    </citation>
    <scope>NUCLEOTIDE SEQUENCE [LARGE SCALE GENOMIC DNA]</scope>
    <source>
        <strain evidence="2">MA3014</strain>
        <plasmid evidence="2">pnp95</plasmid>
    </source>
</reference>
<accession>A0A5P6VUC1</accession>
<dbReference type="EMBL" id="CP043029">
    <property type="protein sequence ID" value="QFJ56325.1"/>
    <property type="molecule type" value="Genomic_DNA"/>
</dbReference>
<organism evidence="1 2">
    <name type="scientific">Pseudobutyrivibrio xylanivorans</name>
    <dbReference type="NCBI Taxonomy" id="185007"/>
    <lineage>
        <taxon>Bacteria</taxon>
        <taxon>Bacillati</taxon>
        <taxon>Bacillota</taxon>
        <taxon>Clostridia</taxon>
        <taxon>Lachnospirales</taxon>
        <taxon>Lachnospiraceae</taxon>
        <taxon>Pseudobutyrivibrio</taxon>
    </lineage>
</organism>
<dbReference type="RefSeq" id="WP_151625932.1">
    <property type="nucleotide sequence ID" value="NZ_CP043029.1"/>
</dbReference>
<name>A0A5P6VUC1_PSEXY</name>
<protein>
    <submittedName>
        <fullName evidence="1">Uncharacterized protein</fullName>
    </submittedName>
</protein>
<dbReference type="OrthoDB" id="9809915at2"/>
<gene>
    <name evidence="1" type="ORF">FXF36_15520</name>
</gene>
<dbReference type="Proteomes" id="UP000327030">
    <property type="component" value="Plasmid pNP95"/>
</dbReference>
<keyword evidence="1" id="KW-0614">Plasmid</keyword>